<keyword evidence="2" id="KW-0732">Signal</keyword>
<keyword evidence="4" id="KW-1185">Reference proteome</keyword>
<dbReference type="InterPro" id="IPR021357">
    <property type="entry name" value="DUF2782"/>
</dbReference>
<evidence type="ECO:0000313" key="3">
    <source>
        <dbReference type="EMBL" id="RDD82148.1"/>
    </source>
</evidence>
<proteinExistence type="predicted"/>
<evidence type="ECO:0000256" key="2">
    <source>
        <dbReference type="SAM" id="SignalP"/>
    </source>
</evidence>
<reference evidence="3 4" key="1">
    <citation type="submission" date="2018-07" db="EMBL/GenBank/DDBJ databases">
        <title>Dyella tabacisoli L4-6T, whole genome shotgun sequence.</title>
        <authorList>
            <person name="Zhou X.-K."/>
            <person name="Li W.-J."/>
            <person name="Duan Y.-Q."/>
        </authorList>
    </citation>
    <scope>NUCLEOTIDE SEQUENCE [LARGE SCALE GENOMIC DNA]</scope>
    <source>
        <strain evidence="3 4">L4-6</strain>
    </source>
</reference>
<gene>
    <name evidence="3" type="ORF">DVJ77_08475</name>
</gene>
<evidence type="ECO:0000313" key="4">
    <source>
        <dbReference type="Proteomes" id="UP000253782"/>
    </source>
</evidence>
<dbReference type="AlphaFoldDB" id="A0A369UQY4"/>
<dbReference type="Gene3D" id="2.20.130.30">
    <property type="entry name" value="Protein of unknown function DUF2782"/>
    <property type="match status" value="1"/>
</dbReference>
<organism evidence="3 4">
    <name type="scientific">Dyella tabacisoli</name>
    <dbReference type="NCBI Taxonomy" id="2282381"/>
    <lineage>
        <taxon>Bacteria</taxon>
        <taxon>Pseudomonadati</taxon>
        <taxon>Pseudomonadota</taxon>
        <taxon>Gammaproteobacteria</taxon>
        <taxon>Lysobacterales</taxon>
        <taxon>Rhodanobacteraceae</taxon>
        <taxon>Dyella</taxon>
    </lineage>
</organism>
<feature type="chain" id="PRO_5016794377" evidence="2">
    <location>
        <begin position="36"/>
        <end position="166"/>
    </location>
</feature>
<feature type="region of interest" description="Disordered" evidence="1">
    <location>
        <begin position="45"/>
        <end position="92"/>
    </location>
</feature>
<feature type="signal peptide" evidence="2">
    <location>
        <begin position="1"/>
        <end position="35"/>
    </location>
</feature>
<name>A0A369UQY4_9GAMM</name>
<feature type="compositionally biased region" description="Basic and acidic residues" evidence="1">
    <location>
        <begin position="74"/>
        <end position="92"/>
    </location>
</feature>
<sequence length="166" mass="17366">MLIAPVEIVIMKSVALLIPLGLVALGAASALPAFAQSTTAPVYAPAPPPPGMHDPGVKPAAKPASTLPAMHDAGQPRDAHGEAPPEVRVRKQGDETVQEYARNGQVYMIVVTPKVGPAQTYMVDANGKYHSAVGPEPVKPVMYKVVEWGKAKPPEETETPPSNGGH</sequence>
<dbReference type="EMBL" id="QQAH01000007">
    <property type="protein sequence ID" value="RDD82148.1"/>
    <property type="molecule type" value="Genomic_DNA"/>
</dbReference>
<dbReference type="Proteomes" id="UP000253782">
    <property type="component" value="Unassembled WGS sequence"/>
</dbReference>
<protein>
    <submittedName>
        <fullName evidence="3">DUF2782 domain-containing protein</fullName>
    </submittedName>
</protein>
<accession>A0A369UQY4</accession>
<comment type="caution">
    <text evidence="3">The sequence shown here is derived from an EMBL/GenBank/DDBJ whole genome shotgun (WGS) entry which is preliminary data.</text>
</comment>
<dbReference type="Pfam" id="PF11191">
    <property type="entry name" value="DUF2782"/>
    <property type="match status" value="1"/>
</dbReference>
<evidence type="ECO:0000256" key="1">
    <source>
        <dbReference type="SAM" id="MobiDB-lite"/>
    </source>
</evidence>
<dbReference type="OrthoDB" id="5296182at2"/>